<dbReference type="EMBL" id="RZNH01000002">
    <property type="protein sequence ID" value="NOU58514.1"/>
    <property type="molecule type" value="Genomic_DNA"/>
</dbReference>
<dbReference type="Gene3D" id="1.20.58.1690">
    <property type="match status" value="1"/>
</dbReference>
<accession>A0ABX1WQZ6</accession>
<dbReference type="InterPro" id="IPR038434">
    <property type="entry name" value="YARHG_sf"/>
</dbReference>
<keyword evidence="3" id="KW-1185">Reference proteome</keyword>
<comment type="caution">
    <text evidence="2">The sequence shown here is derived from an EMBL/GenBank/DDBJ whole genome shotgun (WGS) entry which is preliminary data.</text>
</comment>
<dbReference type="InterPro" id="IPR025582">
    <property type="entry name" value="YARHG_dom"/>
</dbReference>
<gene>
    <name evidence="2" type="ORF">ELS83_01700</name>
</gene>
<feature type="domain" description="YARHG" evidence="1">
    <location>
        <begin position="193"/>
        <end position="276"/>
    </location>
</feature>
<dbReference type="Pfam" id="PF13308">
    <property type="entry name" value="YARHG"/>
    <property type="match status" value="1"/>
</dbReference>
<proteinExistence type="predicted"/>
<dbReference type="Proteomes" id="UP000732105">
    <property type="component" value="Unassembled WGS sequence"/>
</dbReference>
<name>A0ABX1WQZ6_9BACT</name>
<evidence type="ECO:0000259" key="1">
    <source>
        <dbReference type="SMART" id="SM01324"/>
    </source>
</evidence>
<evidence type="ECO:0000313" key="2">
    <source>
        <dbReference type="EMBL" id="NOU58514.1"/>
    </source>
</evidence>
<dbReference type="SMART" id="SM01324">
    <property type="entry name" value="YARHG"/>
    <property type="match status" value="1"/>
</dbReference>
<reference evidence="2 3" key="1">
    <citation type="submission" date="2018-12" db="EMBL/GenBank/DDBJ databases">
        <title>Marinifilum JC070 sp. nov., a marine bacterium isolated from Yongle Blue Hole in the South China Sea.</title>
        <authorList>
            <person name="Fu T."/>
        </authorList>
    </citation>
    <scope>NUCLEOTIDE SEQUENCE [LARGE SCALE GENOMIC DNA]</scope>
    <source>
        <strain evidence="2 3">JC070</strain>
    </source>
</reference>
<evidence type="ECO:0000313" key="3">
    <source>
        <dbReference type="Proteomes" id="UP000732105"/>
    </source>
</evidence>
<sequence>MNLPQRLKNELPRAITNTKSVESVVQETCLLRGIKIKNIIGMKNKILIISLFLIFFSHLTKGQIIGFEKIDDLKVASWIPKWTIEYQSVYHFGDSEMESEFILIFGHDKYYGQIKRGSWNDNGTSWIWSYENLTNIRIEKNKFYSDQTEGEFVIYDNGQNKIKGLKVDSPWSGLSENSEYEIGTKTSPIDEYFNGKYTQASKRILSKEELQKMSNSDLKMMRNEIFARYGYCFSPGGEMDHYFKKQEWYSAQYKNVNEFLTELEKENIKRIIIVEKETK</sequence>
<organism evidence="2 3">
    <name type="scientific">Marinifilum caeruleilacunae</name>
    <dbReference type="NCBI Taxonomy" id="2499076"/>
    <lineage>
        <taxon>Bacteria</taxon>
        <taxon>Pseudomonadati</taxon>
        <taxon>Bacteroidota</taxon>
        <taxon>Bacteroidia</taxon>
        <taxon>Marinilabiliales</taxon>
        <taxon>Marinifilaceae</taxon>
    </lineage>
</organism>
<protein>
    <submittedName>
        <fullName evidence="2">YARHG domain-containing protein</fullName>
    </submittedName>
</protein>